<sequence length="219" mass="25303">MCNKINYKTNRPRLLTSEVPSLLSIRTLNPCGFLLQSFDQSFKPAPMMATIDLNLNLFCPSDDTTVREVSFNNDDHSSGEEADDVAVGDLSQISNENMKLREKIIVAWDMYNSLQTHVKKLMQDKEVLEWSSKKRKFDDTVQQSSWKGLNEELPMSGIKRVYVRIDPSDKSLVVKDGYQWRKYGQKVTKDNPTPRAYYKCSFAPTCQVKKKVNTRFRSR</sequence>
<accession>A0ACB8ZAC7</accession>
<organism evidence="1 2">
    <name type="scientific">Smallanthus sonchifolius</name>
    <dbReference type="NCBI Taxonomy" id="185202"/>
    <lineage>
        <taxon>Eukaryota</taxon>
        <taxon>Viridiplantae</taxon>
        <taxon>Streptophyta</taxon>
        <taxon>Embryophyta</taxon>
        <taxon>Tracheophyta</taxon>
        <taxon>Spermatophyta</taxon>
        <taxon>Magnoliopsida</taxon>
        <taxon>eudicotyledons</taxon>
        <taxon>Gunneridae</taxon>
        <taxon>Pentapetalae</taxon>
        <taxon>asterids</taxon>
        <taxon>campanulids</taxon>
        <taxon>Asterales</taxon>
        <taxon>Asteraceae</taxon>
        <taxon>Asteroideae</taxon>
        <taxon>Heliantheae alliance</taxon>
        <taxon>Millerieae</taxon>
        <taxon>Smallanthus</taxon>
    </lineage>
</organism>
<proteinExistence type="predicted"/>
<reference evidence="2" key="1">
    <citation type="journal article" date="2022" name="Mol. Ecol. Resour.">
        <title>The genomes of chicory, endive, great burdock and yacon provide insights into Asteraceae palaeo-polyploidization history and plant inulin production.</title>
        <authorList>
            <person name="Fan W."/>
            <person name="Wang S."/>
            <person name="Wang H."/>
            <person name="Wang A."/>
            <person name="Jiang F."/>
            <person name="Liu H."/>
            <person name="Zhao H."/>
            <person name="Xu D."/>
            <person name="Zhang Y."/>
        </authorList>
    </citation>
    <scope>NUCLEOTIDE SEQUENCE [LARGE SCALE GENOMIC DNA]</scope>
    <source>
        <strain evidence="2">cv. Yunnan</strain>
    </source>
</reference>
<comment type="caution">
    <text evidence="1">The sequence shown here is derived from an EMBL/GenBank/DDBJ whole genome shotgun (WGS) entry which is preliminary data.</text>
</comment>
<gene>
    <name evidence="1" type="ORF">L1987_77207</name>
</gene>
<protein>
    <submittedName>
        <fullName evidence="1">Uncharacterized protein</fullName>
    </submittedName>
</protein>
<name>A0ACB8ZAC7_9ASTR</name>
<evidence type="ECO:0000313" key="1">
    <source>
        <dbReference type="EMBL" id="KAI3694245.1"/>
    </source>
</evidence>
<dbReference type="EMBL" id="CM042043">
    <property type="protein sequence ID" value="KAI3694245.1"/>
    <property type="molecule type" value="Genomic_DNA"/>
</dbReference>
<dbReference type="Proteomes" id="UP001056120">
    <property type="component" value="Linkage Group LG26"/>
</dbReference>
<keyword evidence="2" id="KW-1185">Reference proteome</keyword>
<reference evidence="1 2" key="2">
    <citation type="journal article" date="2022" name="Mol. Ecol. Resour.">
        <title>The genomes of chicory, endive, great burdock and yacon provide insights into Asteraceae paleo-polyploidization history and plant inulin production.</title>
        <authorList>
            <person name="Fan W."/>
            <person name="Wang S."/>
            <person name="Wang H."/>
            <person name="Wang A."/>
            <person name="Jiang F."/>
            <person name="Liu H."/>
            <person name="Zhao H."/>
            <person name="Xu D."/>
            <person name="Zhang Y."/>
        </authorList>
    </citation>
    <scope>NUCLEOTIDE SEQUENCE [LARGE SCALE GENOMIC DNA]</scope>
    <source>
        <strain evidence="2">cv. Yunnan</strain>
        <tissue evidence="1">Leaves</tissue>
    </source>
</reference>
<evidence type="ECO:0000313" key="2">
    <source>
        <dbReference type="Proteomes" id="UP001056120"/>
    </source>
</evidence>